<name>A0ABM1DGL2_CERSS</name>
<dbReference type="Proteomes" id="UP000694910">
    <property type="component" value="Unplaced"/>
</dbReference>
<evidence type="ECO:0000256" key="3">
    <source>
        <dbReference type="ARBA" id="ARBA00023136"/>
    </source>
</evidence>
<dbReference type="RefSeq" id="XP_014650943.1">
    <property type="nucleotide sequence ID" value="XM_014795457.1"/>
</dbReference>
<keyword evidence="4" id="KW-1015">Disulfide bond</keyword>
<accession>A0ABM1DGL2</accession>
<evidence type="ECO:0000256" key="1">
    <source>
        <dbReference type="ARBA" id="ARBA00004370"/>
    </source>
</evidence>
<evidence type="ECO:0000313" key="8">
    <source>
        <dbReference type="Proteomes" id="UP000694910"/>
    </source>
</evidence>
<keyword evidence="5" id="KW-0325">Glycoprotein</keyword>
<evidence type="ECO:0000259" key="7">
    <source>
        <dbReference type="Pfam" id="PF00129"/>
    </source>
</evidence>
<dbReference type="PANTHER" id="PTHR16675">
    <property type="entry name" value="MHC CLASS I-RELATED"/>
    <property type="match status" value="1"/>
</dbReference>
<feature type="transmembrane region" description="Helical" evidence="6">
    <location>
        <begin position="209"/>
        <end position="233"/>
    </location>
</feature>
<keyword evidence="3 6" id="KW-0472">Membrane</keyword>
<keyword evidence="6" id="KW-1133">Transmembrane helix</keyword>
<evidence type="ECO:0000313" key="9">
    <source>
        <dbReference type="RefSeq" id="XP_014650943.1"/>
    </source>
</evidence>
<dbReference type="PANTHER" id="PTHR16675:SF64">
    <property type="entry name" value="RETINOIC ACID EARLY TRANSCRIPT 1E"/>
    <property type="match status" value="1"/>
</dbReference>
<evidence type="ECO:0000256" key="2">
    <source>
        <dbReference type="ARBA" id="ARBA00022729"/>
    </source>
</evidence>
<protein>
    <submittedName>
        <fullName evidence="9">NKG2D ligand 4-like</fullName>
    </submittedName>
</protein>
<gene>
    <name evidence="9" type="primary">LOC101388890</name>
</gene>
<proteinExistence type="predicted"/>
<feature type="domain" description="MHC class I-like antigen recognition-like" evidence="7">
    <location>
        <begin position="17"/>
        <end position="187"/>
    </location>
</feature>
<evidence type="ECO:0000256" key="6">
    <source>
        <dbReference type="SAM" id="Phobius"/>
    </source>
</evidence>
<comment type="subcellular location">
    <subcellularLocation>
        <location evidence="1">Membrane</location>
    </subcellularLocation>
</comment>
<keyword evidence="6" id="KW-0812">Transmembrane</keyword>
<dbReference type="InterPro" id="IPR050208">
    <property type="entry name" value="MHC_class-I_related"/>
</dbReference>
<dbReference type="Gene3D" id="3.30.500.10">
    <property type="entry name" value="MHC class I-like antigen recognition-like"/>
    <property type="match status" value="1"/>
</dbReference>
<dbReference type="InterPro" id="IPR011162">
    <property type="entry name" value="MHC_I/II-like_Ag-recog"/>
</dbReference>
<dbReference type="GeneID" id="101388890"/>
<keyword evidence="8" id="KW-1185">Reference proteome</keyword>
<sequence length="239" mass="27168">MYFTSECFTKPPPGKGAHSLCLEFTVKSQCRPGQPWGEVQGSVDEKPFLQYDSNSNKVRPLGVLGEKVNATKAWMDLTQTLGEVGRDLRMILPVIKLEKKGTRGLRTMQVKLSCQREAERRTGASWEFSIEGQTALFDTMTMNWTVVDPGARGIKEEWENHQELAKHFRRISTGDCNHWLREFLEHWEKLLEPTEPPLKAPDTHQSSSMWIIIASVLIGSALICLVLIGVIIMKCRRRS</sequence>
<evidence type="ECO:0000256" key="4">
    <source>
        <dbReference type="ARBA" id="ARBA00023157"/>
    </source>
</evidence>
<reference evidence="9" key="1">
    <citation type="submission" date="2025-08" db="UniProtKB">
        <authorList>
            <consortium name="RefSeq"/>
        </authorList>
    </citation>
    <scope>IDENTIFICATION</scope>
</reference>
<dbReference type="InterPro" id="IPR011161">
    <property type="entry name" value="MHC_I-like_Ag-recog"/>
</dbReference>
<dbReference type="InterPro" id="IPR037055">
    <property type="entry name" value="MHC_I-like_Ag-recog_sf"/>
</dbReference>
<dbReference type="SUPFAM" id="SSF54452">
    <property type="entry name" value="MHC antigen-recognition domain"/>
    <property type="match status" value="1"/>
</dbReference>
<evidence type="ECO:0000256" key="5">
    <source>
        <dbReference type="ARBA" id="ARBA00023180"/>
    </source>
</evidence>
<organism evidence="8 9">
    <name type="scientific">Ceratotherium simum simum</name>
    <name type="common">Southern white rhinoceros</name>
    <dbReference type="NCBI Taxonomy" id="73337"/>
    <lineage>
        <taxon>Eukaryota</taxon>
        <taxon>Metazoa</taxon>
        <taxon>Chordata</taxon>
        <taxon>Craniata</taxon>
        <taxon>Vertebrata</taxon>
        <taxon>Euteleostomi</taxon>
        <taxon>Mammalia</taxon>
        <taxon>Eutheria</taxon>
        <taxon>Laurasiatheria</taxon>
        <taxon>Perissodactyla</taxon>
        <taxon>Rhinocerotidae</taxon>
        <taxon>Ceratotherium</taxon>
    </lineage>
</organism>
<keyword evidence="2" id="KW-0732">Signal</keyword>
<feature type="non-terminal residue" evidence="9">
    <location>
        <position position="239"/>
    </location>
</feature>
<dbReference type="Pfam" id="PF00129">
    <property type="entry name" value="MHC_I"/>
    <property type="match status" value="1"/>
</dbReference>